<feature type="non-terminal residue" evidence="1">
    <location>
        <position position="53"/>
    </location>
</feature>
<protein>
    <submittedName>
        <fullName evidence="1">Uncharacterized protein</fullName>
    </submittedName>
</protein>
<keyword evidence="2" id="KW-1185">Reference proteome</keyword>
<organism evidence="1 2">
    <name type="scientific">Sinanodonta woodiana</name>
    <name type="common">Chinese pond mussel</name>
    <name type="synonym">Anodonta woodiana</name>
    <dbReference type="NCBI Taxonomy" id="1069815"/>
    <lineage>
        <taxon>Eukaryota</taxon>
        <taxon>Metazoa</taxon>
        <taxon>Spiralia</taxon>
        <taxon>Lophotrochozoa</taxon>
        <taxon>Mollusca</taxon>
        <taxon>Bivalvia</taxon>
        <taxon>Autobranchia</taxon>
        <taxon>Heteroconchia</taxon>
        <taxon>Palaeoheterodonta</taxon>
        <taxon>Unionida</taxon>
        <taxon>Unionoidea</taxon>
        <taxon>Unionidae</taxon>
        <taxon>Unioninae</taxon>
        <taxon>Sinanodonta</taxon>
    </lineage>
</organism>
<name>A0ABD3TZR5_SINWO</name>
<feature type="non-terminal residue" evidence="1">
    <location>
        <position position="1"/>
    </location>
</feature>
<evidence type="ECO:0000313" key="2">
    <source>
        <dbReference type="Proteomes" id="UP001634394"/>
    </source>
</evidence>
<dbReference type="EMBL" id="JBJQND010000017">
    <property type="protein sequence ID" value="KAL3842171.1"/>
    <property type="molecule type" value="Genomic_DNA"/>
</dbReference>
<gene>
    <name evidence="1" type="ORF">ACJMK2_020214</name>
</gene>
<proteinExistence type="predicted"/>
<reference evidence="1 2" key="1">
    <citation type="submission" date="2024-11" db="EMBL/GenBank/DDBJ databases">
        <title>Chromosome-level genome assembly of the freshwater bivalve Anodonta woodiana.</title>
        <authorList>
            <person name="Chen X."/>
        </authorList>
    </citation>
    <scope>NUCLEOTIDE SEQUENCE [LARGE SCALE GENOMIC DNA]</scope>
    <source>
        <strain evidence="1">MN2024</strain>
        <tissue evidence="1">Gills</tissue>
    </source>
</reference>
<evidence type="ECO:0000313" key="1">
    <source>
        <dbReference type="EMBL" id="KAL3842171.1"/>
    </source>
</evidence>
<dbReference type="AlphaFoldDB" id="A0ABD3TZR5"/>
<accession>A0ABD3TZR5</accession>
<comment type="caution">
    <text evidence="1">The sequence shown here is derived from an EMBL/GenBank/DDBJ whole genome shotgun (WGS) entry which is preliminary data.</text>
</comment>
<dbReference type="Proteomes" id="UP001634394">
    <property type="component" value="Unassembled WGS sequence"/>
</dbReference>
<sequence>QNTATIFANPQKRSTDNPYNICVNRLCSVDGTKTETWTIHNIRNIVKTEETAN</sequence>